<evidence type="ECO:0000256" key="1">
    <source>
        <dbReference type="SAM" id="MobiDB-lite"/>
    </source>
</evidence>
<evidence type="ECO:0000256" key="2">
    <source>
        <dbReference type="SAM" id="SignalP"/>
    </source>
</evidence>
<feature type="signal peptide" evidence="2">
    <location>
        <begin position="1"/>
        <end position="20"/>
    </location>
</feature>
<sequence>MTTFSAALAAAAFVFAGAQAAPALAATPAPTLAAPVLAVSAAPTPAPALTVSTAPAPAHAHLRDAARSPSHRGRAGDPAELSVSGRGVVQATPDVMRLTAGVEVRRDRAGEAFAAAKAAALKLNQALLGAGVAERDLRTNDLSLAADYDKYPKVVGYRAAQGVEALVRDLSRADAVVQAVAGVGEEARLNGISFEVSKSAALVKAARAAAVRDAHDKARHYAELTGRGLGRVLKLEEEGDTSPSRFAMLTEKSGVNPGQGTVTLTVRVVYELT</sequence>
<organism evidence="3 4">
    <name type="scientific">Sphaerisporangium rhizosphaerae</name>
    <dbReference type="NCBI Taxonomy" id="2269375"/>
    <lineage>
        <taxon>Bacteria</taxon>
        <taxon>Bacillati</taxon>
        <taxon>Actinomycetota</taxon>
        <taxon>Actinomycetes</taxon>
        <taxon>Streptosporangiales</taxon>
        <taxon>Streptosporangiaceae</taxon>
        <taxon>Sphaerisporangium</taxon>
    </lineage>
</organism>
<protein>
    <submittedName>
        <fullName evidence="3">SIMPL domain-containing protein</fullName>
    </submittedName>
</protein>
<dbReference type="InterPro" id="IPR007497">
    <property type="entry name" value="SIMPL/DUF541"/>
</dbReference>
<keyword evidence="4" id="KW-1185">Reference proteome</keyword>
<dbReference type="Gene3D" id="3.30.110.170">
    <property type="entry name" value="Protein of unknown function (DUF541), domain 1"/>
    <property type="match status" value="1"/>
</dbReference>
<accession>A0ABW2P0F9</accession>
<keyword evidence="2" id="KW-0732">Signal</keyword>
<feature type="region of interest" description="Disordered" evidence="1">
    <location>
        <begin position="63"/>
        <end position="84"/>
    </location>
</feature>
<comment type="caution">
    <text evidence="3">The sequence shown here is derived from an EMBL/GenBank/DDBJ whole genome shotgun (WGS) entry which is preliminary data.</text>
</comment>
<feature type="chain" id="PRO_5047029720" evidence="2">
    <location>
        <begin position="21"/>
        <end position="273"/>
    </location>
</feature>
<dbReference type="PANTHER" id="PTHR34387:SF1">
    <property type="entry name" value="PERIPLASMIC IMMUNOGENIC PROTEIN"/>
    <property type="match status" value="1"/>
</dbReference>
<name>A0ABW2P0F9_9ACTN</name>
<dbReference type="InterPro" id="IPR052022">
    <property type="entry name" value="26kDa_periplasmic_antigen"/>
</dbReference>
<proteinExistence type="predicted"/>
<dbReference type="RefSeq" id="WP_380826246.1">
    <property type="nucleotide sequence ID" value="NZ_JBHTCG010000006.1"/>
</dbReference>
<reference evidence="4" key="1">
    <citation type="journal article" date="2019" name="Int. J. Syst. Evol. Microbiol.">
        <title>The Global Catalogue of Microorganisms (GCM) 10K type strain sequencing project: providing services to taxonomists for standard genome sequencing and annotation.</title>
        <authorList>
            <consortium name="The Broad Institute Genomics Platform"/>
            <consortium name="The Broad Institute Genome Sequencing Center for Infectious Disease"/>
            <person name="Wu L."/>
            <person name="Ma J."/>
        </authorList>
    </citation>
    <scope>NUCLEOTIDE SEQUENCE [LARGE SCALE GENOMIC DNA]</scope>
    <source>
        <strain evidence="4">CECT 7649</strain>
    </source>
</reference>
<dbReference type="PANTHER" id="PTHR34387">
    <property type="entry name" value="SLR1258 PROTEIN"/>
    <property type="match status" value="1"/>
</dbReference>
<dbReference type="Pfam" id="PF04402">
    <property type="entry name" value="SIMPL"/>
    <property type="match status" value="1"/>
</dbReference>
<evidence type="ECO:0000313" key="4">
    <source>
        <dbReference type="Proteomes" id="UP001596496"/>
    </source>
</evidence>
<dbReference type="Proteomes" id="UP001596496">
    <property type="component" value="Unassembled WGS sequence"/>
</dbReference>
<evidence type="ECO:0000313" key="3">
    <source>
        <dbReference type="EMBL" id="MFC7382884.1"/>
    </source>
</evidence>
<dbReference type="EMBL" id="JBHTCG010000006">
    <property type="protein sequence ID" value="MFC7382884.1"/>
    <property type="molecule type" value="Genomic_DNA"/>
</dbReference>
<dbReference type="Gene3D" id="3.30.70.2970">
    <property type="entry name" value="Protein of unknown function (DUF541), domain 2"/>
    <property type="match status" value="1"/>
</dbReference>
<gene>
    <name evidence="3" type="ORF">ACFQSB_11760</name>
</gene>